<dbReference type="SUPFAM" id="SSF56349">
    <property type="entry name" value="DNA breaking-rejoining enzymes"/>
    <property type="match status" value="1"/>
</dbReference>
<evidence type="ECO:0000313" key="6">
    <source>
        <dbReference type="Proteomes" id="UP001139700"/>
    </source>
</evidence>
<dbReference type="InterPro" id="IPR010998">
    <property type="entry name" value="Integrase_recombinase_N"/>
</dbReference>
<dbReference type="GO" id="GO:0003677">
    <property type="term" value="F:DNA binding"/>
    <property type="evidence" value="ECO:0007669"/>
    <property type="project" value="UniProtKB-UniRule"/>
</dbReference>
<evidence type="ECO:0000256" key="3">
    <source>
        <dbReference type="PROSITE-ProRule" id="PRU01248"/>
    </source>
</evidence>
<dbReference type="InterPro" id="IPR025269">
    <property type="entry name" value="SAM-like_dom"/>
</dbReference>
<dbReference type="Gene3D" id="1.10.150.130">
    <property type="match status" value="1"/>
</dbReference>
<protein>
    <submittedName>
        <fullName evidence="5">Site-specific integrase</fullName>
    </submittedName>
</protein>
<evidence type="ECO:0000256" key="1">
    <source>
        <dbReference type="ARBA" id="ARBA00022908"/>
    </source>
</evidence>
<dbReference type="InterPro" id="IPR035386">
    <property type="entry name" value="Arm-DNA-bind_5"/>
</dbReference>
<dbReference type="Pfam" id="PF13102">
    <property type="entry name" value="Phage_int_SAM_5"/>
    <property type="match status" value="1"/>
</dbReference>
<dbReference type="InterPro" id="IPR011010">
    <property type="entry name" value="DNA_brk_join_enz"/>
</dbReference>
<dbReference type="AlphaFoldDB" id="A0A9X1PCW1"/>
<proteinExistence type="predicted"/>
<keyword evidence="1" id="KW-0229">DNA integration</keyword>
<comment type="caution">
    <text evidence="5">The sequence shown here is derived from an EMBL/GenBank/DDBJ whole genome shotgun (WGS) entry which is preliminary data.</text>
</comment>
<keyword evidence="2 3" id="KW-0238">DNA-binding</keyword>
<accession>A0A9X1PCW1</accession>
<name>A0A9X1PCW1_9BACT</name>
<sequence length="260" mass="30187">MLSKTFNLLFYLKKPKNYLNGKMPIYLRVTTDGSRFELAAKRDCEPEKWNSVSGRVAGTKQDVRSLNAYLDSLQTKVYEAHRTLIDSGKEVTAESIKNLLLGINDHPKMILEVFREHNNEMHALIEKDFARSTYNRYEAALRNVEEFLLFKYKVLDVSLDKLDYGLISAYAFYLKGKRNISHNTTMRYLVYFKKIVLLCVKNGWVPRDPFIFCCYTGLSYVDVQKLKRSEVIDGFDGKKWISIKRQKTDTPSKIPLLPVA</sequence>
<feature type="domain" description="Core-binding (CB)" evidence="4">
    <location>
        <begin position="109"/>
        <end position="200"/>
    </location>
</feature>
<dbReference type="Proteomes" id="UP001139700">
    <property type="component" value="Unassembled WGS sequence"/>
</dbReference>
<gene>
    <name evidence="5" type="ORF">LXM24_15995</name>
</gene>
<dbReference type="InterPro" id="IPR044068">
    <property type="entry name" value="CB"/>
</dbReference>
<evidence type="ECO:0000313" key="5">
    <source>
        <dbReference type="EMBL" id="MCF0041608.1"/>
    </source>
</evidence>
<dbReference type="GO" id="GO:0015074">
    <property type="term" value="P:DNA integration"/>
    <property type="evidence" value="ECO:0007669"/>
    <property type="project" value="UniProtKB-KW"/>
</dbReference>
<organism evidence="5 6">
    <name type="scientific">Dyadobacter fanqingshengii</name>
    <dbReference type="NCBI Taxonomy" id="2906443"/>
    <lineage>
        <taxon>Bacteria</taxon>
        <taxon>Pseudomonadati</taxon>
        <taxon>Bacteroidota</taxon>
        <taxon>Cytophagia</taxon>
        <taxon>Cytophagales</taxon>
        <taxon>Spirosomataceae</taxon>
        <taxon>Dyadobacter</taxon>
    </lineage>
</organism>
<dbReference type="RefSeq" id="WP_234614426.1">
    <property type="nucleotide sequence ID" value="NZ_CP098806.1"/>
</dbReference>
<evidence type="ECO:0000259" key="4">
    <source>
        <dbReference type="PROSITE" id="PS51900"/>
    </source>
</evidence>
<reference evidence="5" key="1">
    <citation type="submission" date="2021-12" db="EMBL/GenBank/DDBJ databases">
        <title>Novel species in genus Dyadobacter.</title>
        <authorList>
            <person name="Ma C."/>
        </authorList>
    </citation>
    <scope>NUCLEOTIDE SEQUENCE</scope>
    <source>
        <strain evidence="5">CY399</strain>
    </source>
</reference>
<evidence type="ECO:0000256" key="2">
    <source>
        <dbReference type="ARBA" id="ARBA00023125"/>
    </source>
</evidence>
<keyword evidence="6" id="KW-1185">Reference proteome</keyword>
<dbReference type="Pfam" id="PF17293">
    <property type="entry name" value="Arm-DNA-bind_5"/>
    <property type="match status" value="1"/>
</dbReference>
<dbReference type="EMBL" id="JAJTTA010000002">
    <property type="protein sequence ID" value="MCF0041608.1"/>
    <property type="molecule type" value="Genomic_DNA"/>
</dbReference>
<dbReference type="PROSITE" id="PS51900">
    <property type="entry name" value="CB"/>
    <property type="match status" value="1"/>
</dbReference>